<dbReference type="PANTHER" id="PTHR14097:SF7">
    <property type="entry name" value="OXIDOREDUCTASE HTATIP2"/>
    <property type="match status" value="1"/>
</dbReference>
<dbReference type="InterPro" id="IPR036291">
    <property type="entry name" value="NAD(P)-bd_dom_sf"/>
</dbReference>
<dbReference type="PATRIC" id="fig|693216.3.peg.411"/>
<sequence>MTLQGRRFCKGAIMSRVLITGASGLVGGHLLRMLVDEPRVSSIIAPTRRPLRVPMHKVENPCDPQLSDVLTQLSAPLDIVFCCLGTTRREAGSKEAFILADYTLVVDTSLAGLRLGAKHMLVVSALGANPNSPFFYNRVKGEMETALKAQGWQRLTLARPSLLTGDREKRRAGESFMAPLFRLLPGKWKAIEAQTVAQAMVNAALSPAKEDVAVLDSAQLREIAAQTAR</sequence>
<evidence type="ECO:0000313" key="3">
    <source>
        <dbReference type="Proteomes" id="UP000002069"/>
    </source>
</evidence>
<dbReference type="SUPFAM" id="SSF51735">
    <property type="entry name" value="NAD(P)-binding Rossmann-fold domains"/>
    <property type="match status" value="1"/>
</dbReference>
<gene>
    <name evidence="2" type="primary">yraR</name>
    <name evidence="2" type="ordered locus">Ctu_04270</name>
</gene>
<feature type="domain" description="Semialdehyde dehydrogenase NAD-binding" evidence="1">
    <location>
        <begin position="16"/>
        <end position="125"/>
    </location>
</feature>
<dbReference type="HOGENOM" id="CLU_071330_2_0_6"/>
<keyword evidence="3" id="KW-1185">Reference proteome</keyword>
<dbReference type="GO" id="GO:0016620">
    <property type="term" value="F:oxidoreductase activity, acting on the aldehyde or oxo group of donors, NAD or NADP as acceptor"/>
    <property type="evidence" value="ECO:0007669"/>
    <property type="project" value="InterPro"/>
</dbReference>
<dbReference type="Gene3D" id="3.40.50.720">
    <property type="entry name" value="NAD(P)-binding Rossmann-like Domain"/>
    <property type="match status" value="1"/>
</dbReference>
<reference evidence="2 3" key="1">
    <citation type="journal article" date="2010" name="J. Bacteriol.">
        <title>Complete Genome Sequence of Cronobacter turicensis LMG 23827, a foodborne pathogen causing deaths in neonates.</title>
        <authorList>
            <person name="Stephan R."/>
            <person name="Lehner A."/>
            <person name="Tischler P."/>
            <person name="Rattei T."/>
        </authorList>
    </citation>
    <scope>NUCLEOTIDE SEQUENCE [LARGE SCALE GENOMIC DNA]</scope>
    <source>
        <strain evidence="3">DSM 18703 / CCUG 55852 / LMG 23827 / z3032</strain>
    </source>
</reference>
<proteinExistence type="predicted"/>
<accession>C9XU44</accession>
<dbReference type="InterPro" id="IPR000534">
    <property type="entry name" value="Semialdehyde_DH_NAD-bd"/>
</dbReference>
<organism evidence="2 3">
    <name type="scientific">Cronobacter turicensis (strain DSM 18703 / CCUG 55852 / LMG 23827 / z3032)</name>
    <dbReference type="NCBI Taxonomy" id="693216"/>
    <lineage>
        <taxon>Bacteria</taxon>
        <taxon>Pseudomonadati</taxon>
        <taxon>Pseudomonadota</taxon>
        <taxon>Gammaproteobacteria</taxon>
        <taxon>Enterobacterales</taxon>
        <taxon>Enterobacteriaceae</taxon>
        <taxon>Cronobacter</taxon>
    </lineage>
</organism>
<dbReference type="Pfam" id="PF01118">
    <property type="entry name" value="Semialdhyde_dh"/>
    <property type="match status" value="1"/>
</dbReference>
<evidence type="ECO:0000313" key="2">
    <source>
        <dbReference type="EMBL" id="CBA27437.1"/>
    </source>
</evidence>
<dbReference type="EMBL" id="FN543093">
    <property type="protein sequence ID" value="CBA27437.1"/>
    <property type="molecule type" value="Genomic_DNA"/>
</dbReference>
<dbReference type="PANTHER" id="PTHR14097">
    <property type="entry name" value="OXIDOREDUCTASE HTATIP2"/>
    <property type="match status" value="1"/>
</dbReference>
<dbReference type="AlphaFoldDB" id="C9XU44"/>
<name>C9XU44_CROTZ</name>
<protein>
    <submittedName>
        <fullName evidence="2">Uncharacterized protein yraR</fullName>
    </submittedName>
</protein>
<reference evidence="3" key="2">
    <citation type="journal article" date="2011" name="J. Bacteriol.">
        <title>Complete genome sequence of Cronobacter turicensis LMG 23827, a food-borne pathogen causing deaths in neonates.</title>
        <authorList>
            <person name="Stephan R."/>
            <person name="Lehner A."/>
            <person name="Tischler P."/>
            <person name="Rattei T."/>
        </authorList>
    </citation>
    <scope>NUCLEOTIDE SEQUENCE [LARGE SCALE GENOMIC DNA]</scope>
    <source>
        <strain evidence="3">DSM 18703 / CCUG 55852 / LMG 23827 / z3032</strain>
    </source>
</reference>
<evidence type="ECO:0000259" key="1">
    <source>
        <dbReference type="Pfam" id="PF01118"/>
    </source>
</evidence>
<dbReference type="GO" id="GO:0051287">
    <property type="term" value="F:NAD binding"/>
    <property type="evidence" value="ECO:0007669"/>
    <property type="project" value="InterPro"/>
</dbReference>
<dbReference type="Proteomes" id="UP000002069">
    <property type="component" value="Chromosome"/>
</dbReference>
<dbReference type="KEGG" id="ctu:CTU_04270"/>